<comment type="caution">
    <text evidence="1">The sequence shown here is derived from an EMBL/GenBank/DDBJ whole genome shotgun (WGS) entry which is preliminary data.</text>
</comment>
<organism evidence="1 2">
    <name type="scientific">Hygrophoropsis aurantiaca</name>
    <dbReference type="NCBI Taxonomy" id="72124"/>
    <lineage>
        <taxon>Eukaryota</taxon>
        <taxon>Fungi</taxon>
        <taxon>Dikarya</taxon>
        <taxon>Basidiomycota</taxon>
        <taxon>Agaricomycotina</taxon>
        <taxon>Agaricomycetes</taxon>
        <taxon>Agaricomycetidae</taxon>
        <taxon>Boletales</taxon>
        <taxon>Coniophorineae</taxon>
        <taxon>Hygrophoropsidaceae</taxon>
        <taxon>Hygrophoropsis</taxon>
    </lineage>
</organism>
<dbReference type="Proteomes" id="UP000790377">
    <property type="component" value="Unassembled WGS sequence"/>
</dbReference>
<evidence type="ECO:0000313" key="2">
    <source>
        <dbReference type="Proteomes" id="UP000790377"/>
    </source>
</evidence>
<reference evidence="1" key="1">
    <citation type="journal article" date="2021" name="New Phytol.">
        <title>Evolutionary innovations through gain and loss of genes in the ectomycorrhizal Boletales.</title>
        <authorList>
            <person name="Wu G."/>
            <person name="Miyauchi S."/>
            <person name="Morin E."/>
            <person name="Kuo A."/>
            <person name="Drula E."/>
            <person name="Varga T."/>
            <person name="Kohler A."/>
            <person name="Feng B."/>
            <person name="Cao Y."/>
            <person name="Lipzen A."/>
            <person name="Daum C."/>
            <person name="Hundley H."/>
            <person name="Pangilinan J."/>
            <person name="Johnson J."/>
            <person name="Barry K."/>
            <person name="LaButti K."/>
            <person name="Ng V."/>
            <person name="Ahrendt S."/>
            <person name="Min B."/>
            <person name="Choi I.G."/>
            <person name="Park H."/>
            <person name="Plett J.M."/>
            <person name="Magnuson J."/>
            <person name="Spatafora J.W."/>
            <person name="Nagy L.G."/>
            <person name="Henrissat B."/>
            <person name="Grigoriev I.V."/>
            <person name="Yang Z.L."/>
            <person name="Xu J."/>
            <person name="Martin F.M."/>
        </authorList>
    </citation>
    <scope>NUCLEOTIDE SEQUENCE</scope>
    <source>
        <strain evidence="1">ATCC 28755</strain>
    </source>
</reference>
<evidence type="ECO:0000313" key="1">
    <source>
        <dbReference type="EMBL" id="KAH7908119.1"/>
    </source>
</evidence>
<proteinExistence type="predicted"/>
<sequence>HIRIIFHLSHALVQAFDNLTLPQVSSPYYTPHSTFSDEMYPHIVPPPTYNLLDPASPFSSSPTIRIVYCSETTSRLEMLASRSAAFVCLTLVSLVAAKCKKLHAPPQPGFWDKAVFFMDNKPRYNLYLYKGDDCTGEALKHKRKDATGDCINLPEGWNNKVRSMEGGLSDVIQMTMYKDADCKKEYGMRVGPFFISDMEKGKTCTVATDTRLSLKQWTKDMRNMSSYRMEWRQTDFDDQRDPILNEITYCIDRLATFPAPT</sequence>
<name>A0ACB8A4X3_9AGAM</name>
<accession>A0ACB8A4X3</accession>
<dbReference type="EMBL" id="MU267845">
    <property type="protein sequence ID" value="KAH7908119.1"/>
    <property type="molecule type" value="Genomic_DNA"/>
</dbReference>
<feature type="non-terminal residue" evidence="1">
    <location>
        <position position="1"/>
    </location>
</feature>
<keyword evidence="2" id="KW-1185">Reference proteome</keyword>
<protein>
    <submittedName>
        <fullName evidence="1">Uncharacterized protein</fullName>
    </submittedName>
</protein>
<gene>
    <name evidence="1" type="ORF">BJ138DRAFT_1158425</name>
</gene>